<reference evidence="1" key="1">
    <citation type="submission" date="2020-03" db="EMBL/GenBank/DDBJ databases">
        <title>Complete genome sequence of sixteen Streptomyces strains facilitates identification of candidate genes involved in plant growth-promotion in grain legumes and cereals.</title>
        <authorList>
            <person name="Gopalakrishnan S."/>
            <person name="Thakur V."/>
            <person name="Saxena R."/>
            <person name="Vadlamudi S."/>
            <person name="Purohit S."/>
            <person name="Kumar V."/>
            <person name="Rathore A."/>
            <person name="Chitikineni A."/>
            <person name="Varshney R.K."/>
        </authorList>
    </citation>
    <scope>NUCLEOTIDE SEQUENCE</scope>
    <source>
        <strain evidence="1">CAI-93</strain>
    </source>
</reference>
<proteinExistence type="predicted"/>
<evidence type="ECO:0000313" key="2">
    <source>
        <dbReference type="Proteomes" id="UP000556843"/>
    </source>
</evidence>
<organism evidence="1 2">
    <name type="scientific">Streptomyces fungicidicus</name>
    <dbReference type="NCBI Taxonomy" id="68203"/>
    <lineage>
        <taxon>Bacteria</taxon>
        <taxon>Bacillati</taxon>
        <taxon>Actinomycetota</taxon>
        <taxon>Actinomycetes</taxon>
        <taxon>Kitasatosporales</taxon>
        <taxon>Streptomycetaceae</taxon>
        <taxon>Streptomyces</taxon>
    </lineage>
</organism>
<evidence type="ECO:0000313" key="1">
    <source>
        <dbReference type="EMBL" id="NUV77664.1"/>
    </source>
</evidence>
<name>A0ACC7Y6T4_9ACTN</name>
<accession>A0ACC7Y6T4</accession>
<keyword evidence="2" id="KW-1185">Reference proteome</keyword>
<gene>
    <name evidence="1" type="ORF">G6W56_26780</name>
</gene>
<dbReference type="Proteomes" id="UP000556843">
    <property type="component" value="Unassembled WGS sequence"/>
</dbReference>
<sequence>MTTASLAWFKSSYSANGGQCVEVAADLIASHGVVPVRDSKNQSGPVLALPVSSFSAFVAGVKASAIPG</sequence>
<comment type="caution">
    <text evidence="1">The sequence shown here is derived from an EMBL/GenBank/DDBJ whole genome shotgun (WGS) entry which is preliminary data.</text>
</comment>
<protein>
    <submittedName>
        <fullName evidence="1">DUF397 domain-containing protein</fullName>
    </submittedName>
</protein>
<dbReference type="EMBL" id="JAANNW010000031">
    <property type="protein sequence ID" value="NUV77664.1"/>
    <property type="molecule type" value="Genomic_DNA"/>
</dbReference>